<evidence type="ECO:0000256" key="2">
    <source>
        <dbReference type="ARBA" id="ARBA00022741"/>
    </source>
</evidence>
<keyword evidence="10" id="KW-1185">Reference proteome</keyword>
<dbReference type="InterPro" id="IPR003439">
    <property type="entry name" value="ABC_transporter-like_ATP-bd"/>
</dbReference>
<dbReference type="InterPro" id="IPR003593">
    <property type="entry name" value="AAA+_ATPase"/>
</dbReference>
<dbReference type="GO" id="GO:0005524">
    <property type="term" value="F:ATP binding"/>
    <property type="evidence" value="ECO:0007669"/>
    <property type="project" value="UniProtKB-KW"/>
</dbReference>
<feature type="region of interest" description="Disordered" evidence="7">
    <location>
        <begin position="530"/>
        <end position="557"/>
    </location>
</feature>
<keyword evidence="1" id="KW-0677">Repeat</keyword>
<comment type="caution">
    <text evidence="9">The sequence shown here is derived from an EMBL/GenBank/DDBJ whole genome shotgun (WGS) entry which is preliminary data.</text>
</comment>
<keyword evidence="3 9" id="KW-0067">ATP-binding</keyword>
<dbReference type="SMART" id="SM00382">
    <property type="entry name" value="AAA"/>
    <property type="match status" value="2"/>
</dbReference>
<dbReference type="FunFam" id="3.40.50.300:FF:000011">
    <property type="entry name" value="Putative ABC transporter ATP-binding component"/>
    <property type="match status" value="1"/>
</dbReference>
<dbReference type="EMBL" id="MTSD02000003">
    <property type="protein sequence ID" value="OOV87154.1"/>
    <property type="molecule type" value="Genomic_DNA"/>
</dbReference>
<dbReference type="STRING" id="966.BTA35_0209165"/>
<dbReference type="InterPro" id="IPR032781">
    <property type="entry name" value="ABC_tran_Xtn"/>
</dbReference>
<dbReference type="Pfam" id="PF12848">
    <property type="entry name" value="ABC_tran_Xtn"/>
    <property type="match status" value="1"/>
</dbReference>
<dbReference type="PANTHER" id="PTHR19211:SF14">
    <property type="entry name" value="ATP-BINDING CASSETTE SUB-FAMILY F MEMBER 1"/>
    <property type="match status" value="1"/>
</dbReference>
<dbReference type="GO" id="GO:0016887">
    <property type="term" value="F:ATP hydrolysis activity"/>
    <property type="evidence" value="ECO:0007669"/>
    <property type="project" value="InterPro"/>
</dbReference>
<feature type="domain" description="ABC transporter" evidence="8">
    <location>
        <begin position="2"/>
        <end position="246"/>
    </location>
</feature>
<dbReference type="FunFam" id="3.40.50.300:FF:002053">
    <property type="entry name" value="ABC transporter ATP-binding protein"/>
    <property type="match status" value="1"/>
</dbReference>
<dbReference type="PANTHER" id="PTHR19211">
    <property type="entry name" value="ATP-BINDING TRANSPORT PROTEIN-RELATED"/>
    <property type="match status" value="1"/>
</dbReference>
<dbReference type="Gene3D" id="3.40.50.300">
    <property type="entry name" value="P-loop containing nucleotide triphosphate hydrolases"/>
    <property type="match status" value="2"/>
</dbReference>
<name>A0A1T1HBC1_OCELI</name>
<dbReference type="PROSITE" id="PS00211">
    <property type="entry name" value="ABC_TRANSPORTER_1"/>
    <property type="match status" value="1"/>
</dbReference>
<gene>
    <name evidence="9" type="ORF">BTA35_0209165</name>
</gene>
<proteinExistence type="inferred from homology"/>
<dbReference type="SUPFAM" id="SSF52540">
    <property type="entry name" value="P-loop containing nucleoside triphosphate hydrolases"/>
    <property type="match status" value="2"/>
</dbReference>
<accession>A0A1T1HBC1</accession>
<evidence type="ECO:0000256" key="5">
    <source>
        <dbReference type="ARBA" id="ARBA00069073"/>
    </source>
</evidence>
<evidence type="ECO:0000259" key="8">
    <source>
        <dbReference type="PROSITE" id="PS50893"/>
    </source>
</evidence>
<evidence type="ECO:0000256" key="3">
    <source>
        <dbReference type="ARBA" id="ARBA00022840"/>
    </source>
</evidence>
<comment type="similarity">
    <text evidence="4">Belongs to the ABC transporter superfamily. ABCF family. YheS subfamily.</text>
</comment>
<reference evidence="9" key="1">
    <citation type="submission" date="2017-02" db="EMBL/GenBank/DDBJ databases">
        <title>Draft Genome Sequence of the Salt Water Bacterium Oceanospirillum linum ATCC 11336.</title>
        <authorList>
            <person name="Trachtenberg A.M."/>
            <person name="Carney J.G."/>
            <person name="Linnane J.D."/>
            <person name="Rheaume B.A."/>
            <person name="Pitts N.L."/>
            <person name="Mykles D.L."/>
            <person name="Maclea K.S."/>
        </authorList>
    </citation>
    <scope>NUCLEOTIDE SEQUENCE [LARGE SCALE GENOMIC DNA]</scope>
    <source>
        <strain evidence="9">ATCC 11336</strain>
    </source>
</reference>
<evidence type="ECO:0000313" key="9">
    <source>
        <dbReference type="EMBL" id="OOV87154.1"/>
    </source>
</evidence>
<sequence length="645" mass="72384">MITLEDLSLQRGSLSLLQNTSLIIHRGQRIGVVGSNGAGKSSLFKLLLGELHQDAGELLIPPQLRIAHMAQEVHARDKTALEYVLDGDKPLRKVQNALAEAEASGDNHGIARLHAELETLDGYTAPNRAEQLLLGLGFTMAQTQQPVQSFSGGWRIRLNLAQALLMPSDLLLLDEPTNHLDLDATLWLENWLRQYPGTLLLISHDRDFLDSVVEHIAHFEQQKINLYRGNYSAFEIMRAQRLAQQQAQFEKQQTRIAEIESFVRRFKAKASKAKQAQSRVKELERMEKIAPAHVDSPFQFTIPCTEKTSSPLLVMDDANIGYGDSSVILSLVNFTLLPGMRVGLLGPNGAGKSTLIKTLVGDLPVVSGIYTPSENLQVGYFAQHQLESLDLNASALLHIQRLSPKVSEQEIRNYLGGFGFRGDDVETEVNRFSGGEKARLALSLIAWQKPNLLLLDEPTNHLDLEMRLALTFALQEFPGVVILVSHDRHMLRNTVDEFWLVCDGRVEPFEGDLEDYHVWLKNRTLALQKGAGPEAAPASGDKEGAVEEKRDRKEERRLAAQRREQLRPLKKKVDKLEAELDKVQAELGNIELELAEPEIYQDENKDRLQVLLRRQGELSTASETIEEEWMLLSEELETAEAELDL</sequence>
<dbReference type="InterPro" id="IPR017871">
    <property type="entry name" value="ABC_transporter-like_CS"/>
</dbReference>
<feature type="compositionally biased region" description="Basic and acidic residues" evidence="7">
    <location>
        <begin position="540"/>
        <end position="557"/>
    </location>
</feature>
<dbReference type="InterPro" id="IPR032524">
    <property type="entry name" value="ABC_tran_C"/>
</dbReference>
<evidence type="ECO:0000256" key="4">
    <source>
        <dbReference type="ARBA" id="ARBA00061571"/>
    </source>
</evidence>
<evidence type="ECO:0000313" key="10">
    <source>
        <dbReference type="Proteomes" id="UP000190064"/>
    </source>
</evidence>
<dbReference type="Pfam" id="PF16326">
    <property type="entry name" value="ABC_tran_CTD"/>
    <property type="match status" value="1"/>
</dbReference>
<keyword evidence="6" id="KW-0175">Coiled coil</keyword>
<protein>
    <recommendedName>
        <fullName evidence="5">Probable ATP-binding protein YheS</fullName>
    </recommendedName>
</protein>
<dbReference type="Proteomes" id="UP000190064">
    <property type="component" value="Unassembled WGS sequence"/>
</dbReference>
<dbReference type="CDD" id="cd03221">
    <property type="entry name" value="ABCF_EF-3"/>
    <property type="match status" value="2"/>
</dbReference>
<organism evidence="9 10">
    <name type="scientific">Oceanospirillum linum</name>
    <dbReference type="NCBI Taxonomy" id="966"/>
    <lineage>
        <taxon>Bacteria</taxon>
        <taxon>Pseudomonadati</taxon>
        <taxon>Pseudomonadota</taxon>
        <taxon>Gammaproteobacteria</taxon>
        <taxon>Oceanospirillales</taxon>
        <taxon>Oceanospirillaceae</taxon>
        <taxon>Oceanospirillum</taxon>
    </lineage>
</organism>
<keyword evidence="2" id="KW-0547">Nucleotide-binding</keyword>
<dbReference type="InterPro" id="IPR050611">
    <property type="entry name" value="ABCF"/>
</dbReference>
<evidence type="ECO:0000256" key="6">
    <source>
        <dbReference type="SAM" id="Coils"/>
    </source>
</evidence>
<evidence type="ECO:0000256" key="1">
    <source>
        <dbReference type="ARBA" id="ARBA00022737"/>
    </source>
</evidence>
<dbReference type="RefSeq" id="WP_078319509.1">
    <property type="nucleotide sequence ID" value="NZ_FXTS01000003.1"/>
</dbReference>
<feature type="domain" description="ABC transporter" evidence="8">
    <location>
        <begin position="313"/>
        <end position="528"/>
    </location>
</feature>
<dbReference type="Pfam" id="PF00005">
    <property type="entry name" value="ABC_tran"/>
    <property type="match status" value="2"/>
</dbReference>
<dbReference type="AlphaFoldDB" id="A0A1T1HBC1"/>
<evidence type="ECO:0000256" key="7">
    <source>
        <dbReference type="SAM" id="MobiDB-lite"/>
    </source>
</evidence>
<feature type="coiled-coil region" evidence="6">
    <location>
        <begin position="559"/>
        <end position="593"/>
    </location>
</feature>
<dbReference type="PROSITE" id="PS50893">
    <property type="entry name" value="ABC_TRANSPORTER_2"/>
    <property type="match status" value="2"/>
</dbReference>
<dbReference type="InterPro" id="IPR027417">
    <property type="entry name" value="P-loop_NTPase"/>
</dbReference>